<keyword evidence="3" id="KW-0378">Hydrolase</keyword>
<sequence length="406" mass="46325">MSVFSNIDFNAAVDRVFDAYTKLIHLGSTKSKLGEQWTHLAAICSFSVDRGEITLLCMATGTKCLGAKDIDHHGFRVNDSHAEVLCRRVFIKFLMDEIDKMLSQDDYESAYLIKCTVPAMQNIFEWRSNQKLIMVLTHTPCGDASIFQKLDSPNNDDPPPCKTSKKDINRTGARSVIGQAADPCLPGADYHCVGSFRTKPGRGDPTLSMSCSDKMAKWQILGLQGSLLSHFITTPIRANFIVVTSEHYSEDSMKRALCYRNPAGSDYKLEIVNVRVKFVHGKPVNRDNLRPNPISLVWNKNMQRPEYLVNGYRQGANIKKLSFLAGRSDEKAQLALCSCVCRRKLSDKYLTLLEKSEEMTKIESSNYLHFKMKAEWYREKWRALRTFYKYWIADERKLSVQNFPIK</sequence>
<dbReference type="Pfam" id="PF02137">
    <property type="entry name" value="A_deamin"/>
    <property type="match status" value="1"/>
</dbReference>
<keyword evidence="1" id="KW-0819">tRNA processing</keyword>
<dbReference type="InterPro" id="IPR002466">
    <property type="entry name" value="A_deamin"/>
</dbReference>
<evidence type="ECO:0000256" key="3">
    <source>
        <dbReference type="ARBA" id="ARBA00022801"/>
    </source>
</evidence>
<comment type="similarity">
    <text evidence="7">Belongs to the ADAT1 family.</text>
</comment>
<dbReference type="PANTHER" id="PTHR46516">
    <property type="entry name" value="TRNA-SPECIFIC ADENOSINE DEAMINASE 1"/>
    <property type="match status" value="1"/>
</dbReference>
<feature type="region of interest" description="Disordered" evidence="12">
    <location>
        <begin position="148"/>
        <end position="167"/>
    </location>
</feature>
<evidence type="ECO:0000256" key="4">
    <source>
        <dbReference type="ARBA" id="ARBA00022833"/>
    </source>
</evidence>
<dbReference type="WBParaSite" id="nRc.2.0.1.t11351-RA">
    <property type="protein sequence ID" value="nRc.2.0.1.t11351-RA"/>
    <property type="gene ID" value="nRc.2.0.1.g11351"/>
</dbReference>
<evidence type="ECO:0000256" key="1">
    <source>
        <dbReference type="ARBA" id="ARBA00022694"/>
    </source>
</evidence>
<dbReference type="SMART" id="SM00552">
    <property type="entry name" value="ADEAMc"/>
    <property type="match status" value="1"/>
</dbReference>
<dbReference type="PROSITE" id="PS50141">
    <property type="entry name" value="A_DEAMIN_EDITASE"/>
    <property type="match status" value="1"/>
</dbReference>
<evidence type="ECO:0000256" key="6">
    <source>
        <dbReference type="ARBA" id="ARBA00037784"/>
    </source>
</evidence>
<evidence type="ECO:0000259" key="13">
    <source>
        <dbReference type="PROSITE" id="PS50141"/>
    </source>
</evidence>
<evidence type="ECO:0000256" key="7">
    <source>
        <dbReference type="ARBA" id="ARBA00038326"/>
    </source>
</evidence>
<keyword evidence="14" id="KW-1185">Reference proteome</keyword>
<dbReference type="AlphaFoldDB" id="A0A915IDS0"/>
<evidence type="ECO:0000313" key="15">
    <source>
        <dbReference type="WBParaSite" id="nRc.2.0.1.t11351-RA"/>
    </source>
</evidence>
<evidence type="ECO:0000256" key="11">
    <source>
        <dbReference type="ARBA" id="ARBA00047635"/>
    </source>
</evidence>
<dbReference type="GO" id="GO:0046872">
    <property type="term" value="F:metal ion binding"/>
    <property type="evidence" value="ECO:0007669"/>
    <property type="project" value="UniProtKB-KW"/>
</dbReference>
<evidence type="ECO:0000256" key="2">
    <source>
        <dbReference type="ARBA" id="ARBA00022723"/>
    </source>
</evidence>
<comment type="catalytic activity">
    <reaction evidence="11">
        <text>adenosine(37) in tRNA(Ala) + H2O + H(+) = inosine(37) in tRNA(Ala) + NH4(+)</text>
        <dbReference type="Rhea" id="RHEA:50968"/>
        <dbReference type="Rhea" id="RHEA-COMP:12855"/>
        <dbReference type="Rhea" id="RHEA-COMP:12856"/>
        <dbReference type="ChEBI" id="CHEBI:15377"/>
        <dbReference type="ChEBI" id="CHEBI:15378"/>
        <dbReference type="ChEBI" id="CHEBI:28938"/>
        <dbReference type="ChEBI" id="CHEBI:74411"/>
        <dbReference type="ChEBI" id="CHEBI:82852"/>
        <dbReference type="EC" id="3.5.4.34"/>
    </reaction>
</comment>
<protein>
    <recommendedName>
        <fullName evidence="9">tRNA-specific adenosine deaminase 1</fullName>
        <ecNumber evidence="8">3.5.4.34</ecNumber>
    </recommendedName>
    <alternativeName>
        <fullName evidence="10">tRNA-specific adenosine-37 deaminase</fullName>
    </alternativeName>
</protein>
<evidence type="ECO:0000256" key="10">
    <source>
        <dbReference type="ARBA" id="ARBA00041760"/>
    </source>
</evidence>
<dbReference type="OMA" id="QERIFHW"/>
<dbReference type="Proteomes" id="UP000887565">
    <property type="component" value="Unplaced"/>
</dbReference>
<organism evidence="14 15">
    <name type="scientific">Romanomermis culicivorax</name>
    <name type="common">Nematode worm</name>
    <dbReference type="NCBI Taxonomy" id="13658"/>
    <lineage>
        <taxon>Eukaryota</taxon>
        <taxon>Metazoa</taxon>
        <taxon>Ecdysozoa</taxon>
        <taxon>Nematoda</taxon>
        <taxon>Enoplea</taxon>
        <taxon>Dorylaimia</taxon>
        <taxon>Mermithida</taxon>
        <taxon>Mermithoidea</taxon>
        <taxon>Mermithidae</taxon>
        <taxon>Romanomermis</taxon>
    </lineage>
</organism>
<evidence type="ECO:0000256" key="12">
    <source>
        <dbReference type="SAM" id="MobiDB-lite"/>
    </source>
</evidence>
<dbReference type="GO" id="GO:0043829">
    <property type="term" value="F:tRNA-specific adenosine-37 deaminase activity"/>
    <property type="evidence" value="ECO:0007669"/>
    <property type="project" value="UniProtKB-EC"/>
</dbReference>
<comment type="function">
    <text evidence="6">Specifically deaminates adenosine-37 to inosine in tRNA-Ala.</text>
</comment>
<dbReference type="PANTHER" id="PTHR46516:SF1">
    <property type="entry name" value="TRNA-SPECIFIC ADENOSINE DEAMINASE 1"/>
    <property type="match status" value="1"/>
</dbReference>
<dbReference type="GO" id="GO:0003723">
    <property type="term" value="F:RNA binding"/>
    <property type="evidence" value="ECO:0007669"/>
    <property type="project" value="InterPro"/>
</dbReference>
<accession>A0A915IDS0</accession>
<feature type="domain" description="A to I editase" evidence="13">
    <location>
        <begin position="57"/>
        <end position="389"/>
    </location>
</feature>
<evidence type="ECO:0000256" key="9">
    <source>
        <dbReference type="ARBA" id="ARBA00040502"/>
    </source>
</evidence>
<name>A0A915IDS0_ROMCU</name>
<dbReference type="GO" id="GO:0008033">
    <property type="term" value="P:tRNA processing"/>
    <property type="evidence" value="ECO:0007669"/>
    <property type="project" value="UniProtKB-KW"/>
</dbReference>
<evidence type="ECO:0000256" key="5">
    <source>
        <dbReference type="ARBA" id="ARBA00037026"/>
    </source>
</evidence>
<evidence type="ECO:0000256" key="8">
    <source>
        <dbReference type="ARBA" id="ARBA00038940"/>
    </source>
</evidence>
<keyword evidence="4" id="KW-0862">Zinc</keyword>
<keyword evidence="2" id="KW-0479">Metal-binding</keyword>
<comment type="cofactor">
    <cofactor evidence="5">
        <name>1D-myo-inositol hexakisphosphate</name>
        <dbReference type="ChEBI" id="CHEBI:58130"/>
    </cofactor>
</comment>
<evidence type="ECO:0000313" key="14">
    <source>
        <dbReference type="Proteomes" id="UP000887565"/>
    </source>
</evidence>
<proteinExistence type="inferred from homology"/>
<dbReference type="EC" id="3.5.4.34" evidence="8"/>
<reference evidence="15" key="1">
    <citation type="submission" date="2022-11" db="UniProtKB">
        <authorList>
            <consortium name="WormBaseParasite"/>
        </authorList>
    </citation>
    <scope>IDENTIFICATION</scope>
</reference>